<sequence>MTPKTIEAYGVRLRPSHLDDVADTVAGCADPVTQRGISGLPDPYTEESARWWITEGAPAAWATGGAAYAIADPATDRLLGSIGLSQPVPTRDQWEIGYWVAPWARGRGVATAATRALAEHAFAAGCARLELLTNEENTASQRVALAAGFRHEGVRRSANPSRGGGRHDLIAWVRLADDPPGPADRPLPDLPDGRLTDGVVTLRRVAPGDTDALHRLHTLPEVVANRVPPVPPTRESIERRCRLAESHWLAGRSADLVILHAASGTTAGGCALVYDEPATGQAMLGCSMLPEARGRGLTTRAMRLVAGWAFDIGLARLWAGTRPENVAAQRVLEKIGFRREGLLRGRRPGPDGTRTDSVLFGLLASDLPGGQGPRVSGAPGTRGQNVVSSEMIP</sequence>
<evidence type="ECO:0000313" key="4">
    <source>
        <dbReference type="Proteomes" id="UP000198765"/>
    </source>
</evidence>
<dbReference type="SUPFAM" id="SSF55729">
    <property type="entry name" value="Acyl-CoA N-acyltransferases (Nat)"/>
    <property type="match status" value="2"/>
</dbReference>
<keyword evidence="3" id="KW-0808">Transferase</keyword>
<dbReference type="Proteomes" id="UP000198765">
    <property type="component" value="Chromosome I"/>
</dbReference>
<dbReference type="PANTHER" id="PTHR43441:SF10">
    <property type="entry name" value="ACETYLTRANSFERASE"/>
    <property type="match status" value="1"/>
</dbReference>
<feature type="domain" description="N-acetyltransferase" evidence="2">
    <location>
        <begin position="200"/>
        <end position="365"/>
    </location>
</feature>
<dbReference type="GO" id="GO:1990189">
    <property type="term" value="F:protein N-terminal-serine acetyltransferase activity"/>
    <property type="evidence" value="ECO:0007669"/>
    <property type="project" value="TreeGrafter"/>
</dbReference>
<proteinExistence type="predicted"/>
<dbReference type="PATRIC" id="fig|299146.4.peg.5876"/>
<feature type="compositionally biased region" description="Polar residues" evidence="1">
    <location>
        <begin position="382"/>
        <end position="393"/>
    </location>
</feature>
<evidence type="ECO:0000313" key="3">
    <source>
        <dbReference type="EMBL" id="SBT54780.1"/>
    </source>
</evidence>
<reference evidence="3 4" key="1">
    <citation type="submission" date="2016-06" db="EMBL/GenBank/DDBJ databases">
        <authorList>
            <person name="Kjaerup R.B."/>
            <person name="Dalgaard T.S."/>
            <person name="Juul-Madsen H.R."/>
        </authorList>
    </citation>
    <scope>NUCLEOTIDE SEQUENCE [LARGE SCALE GENOMIC DNA]</scope>
    <source>
        <strain evidence="3 4">DSM 45248</strain>
    </source>
</reference>
<accession>A0A1A9AF99</accession>
<dbReference type="OrthoDB" id="5293267at2"/>
<protein>
    <submittedName>
        <fullName evidence="3">Protein N-acetyltransferase, RimJ/RimL family</fullName>
    </submittedName>
</protein>
<dbReference type="Gene3D" id="3.40.630.30">
    <property type="match status" value="2"/>
</dbReference>
<dbReference type="InterPro" id="IPR000182">
    <property type="entry name" value="GNAT_dom"/>
</dbReference>
<dbReference type="InterPro" id="IPR051908">
    <property type="entry name" value="Ribosomal_N-acetyltransferase"/>
</dbReference>
<dbReference type="CDD" id="cd04301">
    <property type="entry name" value="NAT_SF"/>
    <property type="match status" value="1"/>
</dbReference>
<dbReference type="AlphaFoldDB" id="A0A1A9AF99"/>
<dbReference type="GO" id="GO:0008999">
    <property type="term" value="F:protein-N-terminal-alanine acetyltransferase activity"/>
    <property type="evidence" value="ECO:0007669"/>
    <property type="project" value="TreeGrafter"/>
</dbReference>
<dbReference type="PROSITE" id="PS51186">
    <property type="entry name" value="GNAT"/>
    <property type="match status" value="2"/>
</dbReference>
<keyword evidence="4" id="KW-1185">Reference proteome</keyword>
<dbReference type="GO" id="GO:0005737">
    <property type="term" value="C:cytoplasm"/>
    <property type="evidence" value="ECO:0007669"/>
    <property type="project" value="TreeGrafter"/>
</dbReference>
<evidence type="ECO:0000256" key="1">
    <source>
        <dbReference type="SAM" id="MobiDB-lite"/>
    </source>
</evidence>
<dbReference type="Pfam" id="PF13302">
    <property type="entry name" value="Acetyltransf_3"/>
    <property type="match status" value="2"/>
</dbReference>
<dbReference type="InterPro" id="IPR016181">
    <property type="entry name" value="Acyl_CoA_acyltransferase"/>
</dbReference>
<feature type="region of interest" description="Disordered" evidence="1">
    <location>
        <begin position="369"/>
        <end position="393"/>
    </location>
</feature>
<dbReference type="RefSeq" id="WP_091201404.1">
    <property type="nucleotide sequence ID" value="NZ_LT594324.1"/>
</dbReference>
<dbReference type="PANTHER" id="PTHR43441">
    <property type="entry name" value="RIBOSOMAL-PROTEIN-SERINE ACETYLTRANSFERASE"/>
    <property type="match status" value="1"/>
</dbReference>
<name>A0A1A9AF99_9ACTN</name>
<evidence type="ECO:0000259" key="2">
    <source>
        <dbReference type="PROSITE" id="PS51186"/>
    </source>
</evidence>
<organism evidence="3 4">
    <name type="scientific">Micromonospora narathiwatensis</name>
    <dbReference type="NCBI Taxonomy" id="299146"/>
    <lineage>
        <taxon>Bacteria</taxon>
        <taxon>Bacillati</taxon>
        <taxon>Actinomycetota</taxon>
        <taxon>Actinomycetes</taxon>
        <taxon>Micromonosporales</taxon>
        <taxon>Micromonosporaceae</taxon>
        <taxon>Micromonospora</taxon>
    </lineage>
</organism>
<feature type="domain" description="N-acetyltransferase" evidence="2">
    <location>
        <begin position="11"/>
        <end position="176"/>
    </location>
</feature>
<dbReference type="EMBL" id="LT594324">
    <property type="protein sequence ID" value="SBT54780.1"/>
    <property type="molecule type" value="Genomic_DNA"/>
</dbReference>
<gene>
    <name evidence="3" type="ORF">GA0070621_5695</name>
</gene>